<keyword evidence="2" id="KW-1185">Reference proteome</keyword>
<dbReference type="SUPFAM" id="SSF53448">
    <property type="entry name" value="Nucleotide-diphospho-sugar transferases"/>
    <property type="match status" value="1"/>
</dbReference>
<dbReference type="Proteomes" id="UP000799772">
    <property type="component" value="Unassembled WGS sequence"/>
</dbReference>
<comment type="caution">
    <text evidence="1">The sequence shown here is derived from an EMBL/GenBank/DDBJ whole genome shotgun (WGS) entry which is preliminary data.</text>
</comment>
<dbReference type="InterPro" id="IPR029044">
    <property type="entry name" value="Nucleotide-diphossugar_trans"/>
</dbReference>
<dbReference type="OrthoDB" id="2014201at2759"/>
<organism evidence="1 2">
    <name type="scientific">Rhizodiscina lignyota</name>
    <dbReference type="NCBI Taxonomy" id="1504668"/>
    <lineage>
        <taxon>Eukaryota</taxon>
        <taxon>Fungi</taxon>
        <taxon>Dikarya</taxon>
        <taxon>Ascomycota</taxon>
        <taxon>Pezizomycotina</taxon>
        <taxon>Dothideomycetes</taxon>
        <taxon>Pleosporomycetidae</taxon>
        <taxon>Aulographales</taxon>
        <taxon>Rhizodiscinaceae</taxon>
        <taxon>Rhizodiscina</taxon>
    </lineage>
</organism>
<proteinExistence type="predicted"/>
<evidence type="ECO:0000313" key="2">
    <source>
        <dbReference type="Proteomes" id="UP000799772"/>
    </source>
</evidence>
<name>A0A9P4M1J5_9PEZI</name>
<dbReference type="InterPro" id="IPR050587">
    <property type="entry name" value="GNT1/Glycosyltrans_8"/>
</dbReference>
<dbReference type="AlphaFoldDB" id="A0A9P4M1J5"/>
<sequence length="295" mass="34495">MFIRTRPLSSTPYAITTFLTGQGTDDAYFNATRLLTYQFLHAPDTKIDTKTCTFLVVCSSTVPVSHKQRLQKDGATIVEVDDVPVKWWIRTSVRRWKEQFTKLRIFEMTEFQRILFLDADNLILAPLDPIFQEEEVKTLSPTFSWPPEVKVKSDEAALPSEWLFAARSDNGYTGARDHPIPNLQSLYFGAGLWIAAPSKKIYTHLLSVMQHWRRFDPYTMEQSLLNYVFRRNGPMPWRELNWKWSTTWPSERDRKAGVVTLHEKWWSTGPQELRDLWDSRMGEMVKFFGEKDMAS</sequence>
<reference evidence="1" key="1">
    <citation type="journal article" date="2020" name="Stud. Mycol.">
        <title>101 Dothideomycetes genomes: a test case for predicting lifestyles and emergence of pathogens.</title>
        <authorList>
            <person name="Haridas S."/>
            <person name="Albert R."/>
            <person name="Binder M."/>
            <person name="Bloem J."/>
            <person name="Labutti K."/>
            <person name="Salamov A."/>
            <person name="Andreopoulos B."/>
            <person name="Baker S."/>
            <person name="Barry K."/>
            <person name="Bills G."/>
            <person name="Bluhm B."/>
            <person name="Cannon C."/>
            <person name="Castanera R."/>
            <person name="Culley D."/>
            <person name="Daum C."/>
            <person name="Ezra D."/>
            <person name="Gonzalez J."/>
            <person name="Henrissat B."/>
            <person name="Kuo A."/>
            <person name="Liang C."/>
            <person name="Lipzen A."/>
            <person name="Lutzoni F."/>
            <person name="Magnuson J."/>
            <person name="Mondo S."/>
            <person name="Nolan M."/>
            <person name="Ohm R."/>
            <person name="Pangilinan J."/>
            <person name="Park H.-J."/>
            <person name="Ramirez L."/>
            <person name="Alfaro M."/>
            <person name="Sun H."/>
            <person name="Tritt A."/>
            <person name="Yoshinaga Y."/>
            <person name="Zwiers L.-H."/>
            <person name="Turgeon B."/>
            <person name="Goodwin S."/>
            <person name="Spatafora J."/>
            <person name="Crous P."/>
            <person name="Grigoriev I."/>
        </authorList>
    </citation>
    <scope>NUCLEOTIDE SEQUENCE</scope>
    <source>
        <strain evidence="1">CBS 133067</strain>
    </source>
</reference>
<gene>
    <name evidence="1" type="ORF">NA57DRAFT_68285</name>
</gene>
<dbReference type="Gene3D" id="3.90.550.10">
    <property type="entry name" value="Spore Coat Polysaccharide Biosynthesis Protein SpsA, Chain A"/>
    <property type="match status" value="1"/>
</dbReference>
<dbReference type="EMBL" id="ML978133">
    <property type="protein sequence ID" value="KAF2094691.1"/>
    <property type="molecule type" value="Genomic_DNA"/>
</dbReference>
<protein>
    <submittedName>
        <fullName evidence="1">Glycosyltransferase family 8 protein</fullName>
    </submittedName>
</protein>
<dbReference type="PANTHER" id="PTHR11183">
    <property type="entry name" value="GLYCOGENIN SUBFAMILY MEMBER"/>
    <property type="match status" value="1"/>
</dbReference>
<accession>A0A9P4M1J5</accession>
<evidence type="ECO:0000313" key="1">
    <source>
        <dbReference type="EMBL" id="KAF2094691.1"/>
    </source>
</evidence>